<feature type="transmembrane region" description="Helical" evidence="1">
    <location>
        <begin position="39"/>
        <end position="59"/>
    </location>
</feature>
<protein>
    <submittedName>
        <fullName evidence="2">Uncharacterized protein</fullName>
    </submittedName>
</protein>
<name>A0AAE3GIC3_9PSEU</name>
<keyword evidence="1" id="KW-0472">Membrane</keyword>
<dbReference type="Proteomes" id="UP001206128">
    <property type="component" value="Unassembled WGS sequence"/>
</dbReference>
<dbReference type="AlphaFoldDB" id="A0AAE3GIC3"/>
<accession>A0AAE3GIC3</accession>
<keyword evidence="1" id="KW-1133">Transmembrane helix</keyword>
<keyword evidence="1" id="KW-0812">Transmembrane</keyword>
<evidence type="ECO:0000313" key="2">
    <source>
        <dbReference type="EMBL" id="MCP2167879.1"/>
    </source>
</evidence>
<sequence length="79" mass="8523">MLGEEQWLVERPRDAALGVNAAATVAAVIGVVAARRRRLGPAVAATAVQMALLLVYWALMARYLARHRRRDLPASGAES</sequence>
<reference evidence="2" key="1">
    <citation type="submission" date="2022-06" db="EMBL/GenBank/DDBJ databases">
        <title>Genomic Encyclopedia of Archaeal and Bacterial Type Strains, Phase II (KMG-II): from individual species to whole genera.</title>
        <authorList>
            <person name="Goeker M."/>
        </authorList>
    </citation>
    <scope>NUCLEOTIDE SEQUENCE</scope>
    <source>
        <strain evidence="2">DSM 43935</strain>
    </source>
</reference>
<keyword evidence="3" id="KW-1185">Reference proteome</keyword>
<evidence type="ECO:0000256" key="1">
    <source>
        <dbReference type="SAM" id="Phobius"/>
    </source>
</evidence>
<proteinExistence type="predicted"/>
<feature type="transmembrane region" description="Helical" evidence="1">
    <location>
        <begin position="15"/>
        <end position="33"/>
    </location>
</feature>
<dbReference type="EMBL" id="JAMTCK010000011">
    <property type="protein sequence ID" value="MCP2167879.1"/>
    <property type="molecule type" value="Genomic_DNA"/>
</dbReference>
<organism evidence="2 3">
    <name type="scientific">Goodfellowiella coeruleoviolacea</name>
    <dbReference type="NCBI Taxonomy" id="334858"/>
    <lineage>
        <taxon>Bacteria</taxon>
        <taxon>Bacillati</taxon>
        <taxon>Actinomycetota</taxon>
        <taxon>Actinomycetes</taxon>
        <taxon>Pseudonocardiales</taxon>
        <taxon>Pseudonocardiaceae</taxon>
        <taxon>Goodfellowiella</taxon>
    </lineage>
</organism>
<evidence type="ECO:0000313" key="3">
    <source>
        <dbReference type="Proteomes" id="UP001206128"/>
    </source>
</evidence>
<gene>
    <name evidence="2" type="ORF">LX83_004752</name>
</gene>
<comment type="caution">
    <text evidence="2">The sequence shown here is derived from an EMBL/GenBank/DDBJ whole genome shotgun (WGS) entry which is preliminary data.</text>
</comment>